<organism evidence="1 2">
    <name type="scientific">Nostoc flagelliforme CCNUN1</name>
    <dbReference type="NCBI Taxonomy" id="2038116"/>
    <lineage>
        <taxon>Bacteria</taxon>
        <taxon>Bacillati</taxon>
        <taxon>Cyanobacteriota</taxon>
        <taxon>Cyanophyceae</taxon>
        <taxon>Nostocales</taxon>
        <taxon>Nostocaceae</taxon>
        <taxon>Nostoc</taxon>
    </lineage>
</organism>
<evidence type="ECO:0000313" key="2">
    <source>
        <dbReference type="Proteomes" id="UP000232003"/>
    </source>
</evidence>
<name>A0A2K8SII9_9NOSO</name>
<protein>
    <submittedName>
        <fullName evidence="1">Uncharacterized protein</fullName>
    </submittedName>
</protein>
<sequence>MTAPIIKTAQQIPQPRPRLAAYSRVQPHDERLQDYFSFN</sequence>
<evidence type="ECO:0000313" key="1">
    <source>
        <dbReference type="EMBL" id="AUB35284.1"/>
    </source>
</evidence>
<dbReference type="KEGG" id="nfl:COO91_01160"/>
<gene>
    <name evidence="1" type="ORF">COO91_01160</name>
</gene>
<dbReference type="AlphaFoldDB" id="A0A2K8SII9"/>
<dbReference type="Proteomes" id="UP000232003">
    <property type="component" value="Chromosome"/>
</dbReference>
<keyword evidence="2" id="KW-1185">Reference proteome</keyword>
<accession>A0A2K8SII9</accession>
<proteinExistence type="predicted"/>
<reference evidence="1 2" key="1">
    <citation type="submission" date="2017-11" db="EMBL/GenBank/DDBJ databases">
        <title>Complete genome of a free-living desiccation-tolerant cyanobacterium and its photosynthetic adaptation to extreme terrestrial habitat.</title>
        <authorList>
            <person name="Shang J."/>
        </authorList>
    </citation>
    <scope>NUCLEOTIDE SEQUENCE [LARGE SCALE GENOMIC DNA]</scope>
    <source>
        <strain evidence="1 2">CCNUN1</strain>
    </source>
</reference>
<dbReference type="EMBL" id="CP024785">
    <property type="protein sequence ID" value="AUB35284.1"/>
    <property type="molecule type" value="Genomic_DNA"/>
</dbReference>